<dbReference type="PaxDb" id="2903-EOD40768"/>
<dbReference type="EnsemblProtists" id="EOD40768">
    <property type="protein sequence ID" value="EOD40768"/>
    <property type="gene ID" value="EMIHUDRAFT_108430"/>
</dbReference>
<evidence type="ECO:0000313" key="2">
    <source>
        <dbReference type="EnsemblProtists" id="EOD40768"/>
    </source>
</evidence>
<dbReference type="KEGG" id="ehx:EMIHUDRAFT_108430"/>
<keyword evidence="3" id="KW-1185">Reference proteome</keyword>
<proteinExistence type="predicted"/>
<feature type="compositionally biased region" description="Low complexity" evidence="1">
    <location>
        <begin position="390"/>
        <end position="402"/>
    </location>
</feature>
<evidence type="ECO:0000256" key="1">
    <source>
        <dbReference type="SAM" id="MobiDB-lite"/>
    </source>
</evidence>
<name>A0A0D3KYD3_EMIH1</name>
<reference evidence="2" key="2">
    <citation type="submission" date="2024-10" db="UniProtKB">
        <authorList>
            <consortium name="EnsemblProtists"/>
        </authorList>
    </citation>
    <scope>IDENTIFICATION</scope>
</reference>
<feature type="region of interest" description="Disordered" evidence="1">
    <location>
        <begin position="268"/>
        <end position="325"/>
    </location>
</feature>
<organism evidence="2 3">
    <name type="scientific">Emiliania huxleyi (strain CCMP1516)</name>
    <dbReference type="NCBI Taxonomy" id="280463"/>
    <lineage>
        <taxon>Eukaryota</taxon>
        <taxon>Haptista</taxon>
        <taxon>Haptophyta</taxon>
        <taxon>Prymnesiophyceae</taxon>
        <taxon>Isochrysidales</taxon>
        <taxon>Noelaerhabdaceae</taxon>
        <taxon>Emiliania</taxon>
    </lineage>
</organism>
<feature type="compositionally biased region" description="Basic and acidic residues" evidence="1">
    <location>
        <begin position="372"/>
        <end position="389"/>
    </location>
</feature>
<sequence>MAGPPASRSELLRRRRDETIADLQQSHDAHLASKPQFVPCDDGRDRCDSAAGQRYQSRTHMLAFRAADATQASVCAAGGDATSSYHPSVAGHLPPRRDDAGYALMVTSLSRPDAKDPTLAWVEDPLVASRSELVAKRRAEAARDLVASAEQPHRPGADQRRRQRIEEAVAYLQRAPQGRSRREMMADRRRRCVEESQATVAASSLAREERALYARQARPFWELQREAEAEGGRGEEYGGVPSSGVSSHEELRARRMWWAKPEVYSAIGRPPLAADPFKIDQEGPERAAGSGRKAARPPDEKLTSAPAPPLEPRPKQVKVGKETKPTTLKRFTDAILIFREPAEEQEGGSRREGIEFTAPLYSSFQRDGVFREPRLPKHIHSKAEREARAEAAAAAAAATAERSGASGPAGGDEQLGELTRTWAGSTGGSTIAEAMRASGSQGLSATLSSRLATPIVPVPHAQRMATLLSSSEPATSRTVRSGGFGSSSLRPRPQSSRS</sequence>
<feature type="compositionally biased region" description="Polar residues" evidence="1">
    <location>
        <begin position="467"/>
        <end position="479"/>
    </location>
</feature>
<reference evidence="3" key="1">
    <citation type="journal article" date="2013" name="Nature">
        <title>Pan genome of the phytoplankton Emiliania underpins its global distribution.</title>
        <authorList>
            <person name="Read B.A."/>
            <person name="Kegel J."/>
            <person name="Klute M.J."/>
            <person name="Kuo A."/>
            <person name="Lefebvre S.C."/>
            <person name="Maumus F."/>
            <person name="Mayer C."/>
            <person name="Miller J."/>
            <person name="Monier A."/>
            <person name="Salamov A."/>
            <person name="Young J."/>
            <person name="Aguilar M."/>
            <person name="Claverie J.M."/>
            <person name="Frickenhaus S."/>
            <person name="Gonzalez K."/>
            <person name="Herman E.K."/>
            <person name="Lin Y.C."/>
            <person name="Napier J."/>
            <person name="Ogata H."/>
            <person name="Sarno A.F."/>
            <person name="Shmutz J."/>
            <person name="Schroeder D."/>
            <person name="de Vargas C."/>
            <person name="Verret F."/>
            <person name="von Dassow P."/>
            <person name="Valentin K."/>
            <person name="Van de Peer Y."/>
            <person name="Wheeler G."/>
            <person name="Dacks J.B."/>
            <person name="Delwiche C.F."/>
            <person name="Dyhrman S.T."/>
            <person name="Glockner G."/>
            <person name="John U."/>
            <person name="Richards T."/>
            <person name="Worden A.Z."/>
            <person name="Zhang X."/>
            <person name="Grigoriev I.V."/>
            <person name="Allen A.E."/>
            <person name="Bidle K."/>
            <person name="Borodovsky M."/>
            <person name="Bowler C."/>
            <person name="Brownlee C."/>
            <person name="Cock J.M."/>
            <person name="Elias M."/>
            <person name="Gladyshev V.N."/>
            <person name="Groth M."/>
            <person name="Guda C."/>
            <person name="Hadaegh A."/>
            <person name="Iglesias-Rodriguez M.D."/>
            <person name="Jenkins J."/>
            <person name="Jones B.M."/>
            <person name="Lawson T."/>
            <person name="Leese F."/>
            <person name="Lindquist E."/>
            <person name="Lobanov A."/>
            <person name="Lomsadze A."/>
            <person name="Malik S.B."/>
            <person name="Marsh M.E."/>
            <person name="Mackinder L."/>
            <person name="Mock T."/>
            <person name="Mueller-Roeber B."/>
            <person name="Pagarete A."/>
            <person name="Parker M."/>
            <person name="Probert I."/>
            <person name="Quesneville H."/>
            <person name="Raines C."/>
            <person name="Rensing S.A."/>
            <person name="Riano-Pachon D.M."/>
            <person name="Richier S."/>
            <person name="Rokitta S."/>
            <person name="Shiraiwa Y."/>
            <person name="Soanes D.M."/>
            <person name="van der Giezen M."/>
            <person name="Wahlund T.M."/>
            <person name="Williams B."/>
            <person name="Wilson W."/>
            <person name="Wolfe G."/>
            <person name="Wurch L.L."/>
        </authorList>
    </citation>
    <scope>NUCLEOTIDE SEQUENCE</scope>
</reference>
<feature type="region of interest" description="Disordered" evidence="1">
    <location>
        <begin position="230"/>
        <end position="250"/>
    </location>
</feature>
<dbReference type="RefSeq" id="XP_005793197.1">
    <property type="nucleotide sequence ID" value="XM_005793140.1"/>
</dbReference>
<dbReference type="AlphaFoldDB" id="A0A0D3KYD3"/>
<dbReference type="GeneID" id="17286039"/>
<accession>A0A0D3KYD3</accession>
<evidence type="ECO:0000313" key="3">
    <source>
        <dbReference type="Proteomes" id="UP000013827"/>
    </source>
</evidence>
<protein>
    <submittedName>
        <fullName evidence="2">Uncharacterized protein</fullName>
    </submittedName>
</protein>
<feature type="compositionally biased region" description="Low complexity" evidence="1">
    <location>
        <begin position="486"/>
        <end position="498"/>
    </location>
</feature>
<feature type="region of interest" description="Disordered" evidence="1">
    <location>
        <begin position="464"/>
        <end position="498"/>
    </location>
</feature>
<dbReference type="HOGENOM" id="CLU_547956_0_0_1"/>
<feature type="region of interest" description="Disordered" evidence="1">
    <location>
        <begin position="372"/>
        <end position="440"/>
    </location>
</feature>
<dbReference type="Proteomes" id="UP000013827">
    <property type="component" value="Unassembled WGS sequence"/>
</dbReference>